<dbReference type="STRING" id="658219.SAMN05216212_2665"/>
<keyword evidence="2" id="KW-1185">Reference proteome</keyword>
<organism evidence="1 2">
    <name type="scientific">Microbulbifer yueqingensis</name>
    <dbReference type="NCBI Taxonomy" id="658219"/>
    <lineage>
        <taxon>Bacteria</taxon>
        <taxon>Pseudomonadati</taxon>
        <taxon>Pseudomonadota</taxon>
        <taxon>Gammaproteobacteria</taxon>
        <taxon>Cellvibrionales</taxon>
        <taxon>Microbulbiferaceae</taxon>
        <taxon>Microbulbifer</taxon>
    </lineage>
</organism>
<evidence type="ECO:0000313" key="2">
    <source>
        <dbReference type="Proteomes" id="UP000199305"/>
    </source>
</evidence>
<dbReference type="EMBL" id="FNFH01000005">
    <property type="protein sequence ID" value="SDK56455.1"/>
    <property type="molecule type" value="Genomic_DNA"/>
</dbReference>
<dbReference type="RefSeq" id="WP_245720705.1">
    <property type="nucleotide sequence ID" value="NZ_FNFH01000005.1"/>
</dbReference>
<proteinExistence type="predicted"/>
<dbReference type="Pfam" id="PF12224">
    <property type="entry name" value="Amidoligase_2"/>
    <property type="match status" value="1"/>
</dbReference>
<keyword evidence="1" id="KW-0436">Ligase</keyword>
<protein>
    <submittedName>
        <fullName evidence="1">Putative amidoligase enzyme</fullName>
    </submittedName>
</protein>
<accession>A0A1G9CYH7</accession>
<gene>
    <name evidence="1" type="ORF">SAMN05216212_2665</name>
</gene>
<evidence type="ECO:0000313" key="1">
    <source>
        <dbReference type="EMBL" id="SDK56455.1"/>
    </source>
</evidence>
<dbReference type="GO" id="GO:0016874">
    <property type="term" value="F:ligase activity"/>
    <property type="evidence" value="ECO:0007669"/>
    <property type="project" value="UniProtKB-KW"/>
</dbReference>
<reference evidence="2" key="1">
    <citation type="submission" date="2016-10" db="EMBL/GenBank/DDBJ databases">
        <authorList>
            <person name="Varghese N."/>
            <person name="Submissions S."/>
        </authorList>
    </citation>
    <scope>NUCLEOTIDE SEQUENCE [LARGE SCALE GENOMIC DNA]</scope>
    <source>
        <strain evidence="2">CGMCC 1.10658</strain>
    </source>
</reference>
<dbReference type="AlphaFoldDB" id="A0A1G9CYH7"/>
<sequence>MPDEMTRFEMPPQTTAESGEVRRVGFELEFSGVTLEQAGQAVQSAAGGELKPESVAELTLDADLGRFNIEVDWDFLKRTAADAGGEGGDDRWLELLSRTAALVVPLEVVCPPVPLDRLEELHPLVEALRDAGATGTEESLIAAYGVHINAEIPRLNAPTLAAYLRAFALLQWWLLEAHEVDPARRISPYIDLFPEAYIRQLLARVEPTMDQLFSDYLEHNASRNRALDLLPLLAHIDEERVRRAIDDPRIKPRPAFHYRLPNCQIEKAGWSLALSWNIWCVVERLANQPAELEQLGDAFLEQADGLLGINRFRWTGFVSEWLRDRELV</sequence>
<name>A0A1G9CYH7_9GAMM</name>
<dbReference type="InterPro" id="IPR022025">
    <property type="entry name" value="Amidoligase_2"/>
</dbReference>
<dbReference type="Proteomes" id="UP000199305">
    <property type="component" value="Unassembled WGS sequence"/>
</dbReference>